<dbReference type="AlphaFoldDB" id="A0A7J7VXH4"/>
<proteinExistence type="predicted"/>
<dbReference type="EMBL" id="JABWUV010000009">
    <property type="protein sequence ID" value="KAF6329917.1"/>
    <property type="molecule type" value="Genomic_DNA"/>
</dbReference>
<dbReference type="Proteomes" id="UP000527355">
    <property type="component" value="Unassembled WGS sequence"/>
</dbReference>
<dbReference type="SMART" id="SM00320">
    <property type="entry name" value="WD40"/>
    <property type="match status" value="6"/>
</dbReference>
<keyword evidence="3" id="KW-0853">WD repeat</keyword>
<dbReference type="InterPro" id="IPR036322">
    <property type="entry name" value="WD40_repeat_dom_sf"/>
</dbReference>
<evidence type="ECO:0000256" key="4">
    <source>
        <dbReference type="SAM" id="MobiDB-lite"/>
    </source>
</evidence>
<feature type="repeat" description="WD" evidence="3">
    <location>
        <begin position="478"/>
        <end position="512"/>
    </location>
</feature>
<comment type="caution">
    <text evidence="5">The sequence shown here is derived from an EMBL/GenBank/DDBJ whole genome shotgun (WGS) entry which is preliminary data.</text>
</comment>
<reference evidence="5 6" key="1">
    <citation type="journal article" date="2020" name="Nature">
        <title>Six reference-quality genomes reveal evolution of bat adaptations.</title>
        <authorList>
            <person name="Jebb D."/>
            <person name="Huang Z."/>
            <person name="Pippel M."/>
            <person name="Hughes G.M."/>
            <person name="Lavrichenko K."/>
            <person name="Devanna P."/>
            <person name="Winkler S."/>
            <person name="Jermiin L.S."/>
            <person name="Skirmuntt E.C."/>
            <person name="Katzourakis A."/>
            <person name="Burkitt-Gray L."/>
            <person name="Ray D.A."/>
            <person name="Sullivan K.A.M."/>
            <person name="Roscito J.G."/>
            <person name="Kirilenko B.M."/>
            <person name="Davalos L.M."/>
            <person name="Corthals A.P."/>
            <person name="Power M.L."/>
            <person name="Jones G."/>
            <person name="Ransome R.D."/>
            <person name="Dechmann D.K.N."/>
            <person name="Locatelli A.G."/>
            <person name="Puechmaille S.J."/>
            <person name="Fedrigo O."/>
            <person name="Jarvis E.D."/>
            <person name="Hiller M."/>
            <person name="Vernes S.C."/>
            <person name="Myers E.W."/>
            <person name="Teeling E.C."/>
        </authorList>
    </citation>
    <scope>NUCLEOTIDE SEQUENCE [LARGE SCALE GENOMIC DNA]</scope>
    <source>
        <strain evidence="5">MMyoMyo1</strain>
        <tissue evidence="5">Flight muscle</tissue>
    </source>
</reference>
<dbReference type="InterPro" id="IPR051242">
    <property type="entry name" value="WD-EF-hand_domain"/>
</dbReference>
<dbReference type="PROSITE" id="PS50294">
    <property type="entry name" value="WD_REPEATS_REGION"/>
    <property type="match status" value="1"/>
</dbReference>
<dbReference type="InterPro" id="IPR001680">
    <property type="entry name" value="WD40_rpt"/>
</dbReference>
<dbReference type="Pfam" id="PF00400">
    <property type="entry name" value="WD40"/>
    <property type="match status" value="1"/>
</dbReference>
<dbReference type="InterPro" id="IPR015943">
    <property type="entry name" value="WD40/YVTN_repeat-like_dom_sf"/>
</dbReference>
<gene>
    <name evidence="5" type="ORF">mMyoMyo1_004308</name>
</gene>
<organism evidence="5 6">
    <name type="scientific">Myotis myotis</name>
    <name type="common">Greater mouse-eared bat</name>
    <name type="synonym">Vespertilio myotis</name>
    <dbReference type="NCBI Taxonomy" id="51298"/>
    <lineage>
        <taxon>Eukaryota</taxon>
        <taxon>Metazoa</taxon>
        <taxon>Chordata</taxon>
        <taxon>Craniata</taxon>
        <taxon>Vertebrata</taxon>
        <taxon>Euteleostomi</taxon>
        <taxon>Mammalia</taxon>
        <taxon>Eutheria</taxon>
        <taxon>Laurasiatheria</taxon>
        <taxon>Chiroptera</taxon>
        <taxon>Yangochiroptera</taxon>
        <taxon>Vespertilionidae</taxon>
        <taxon>Myotis</taxon>
    </lineage>
</organism>
<dbReference type="PROSITE" id="PS50082">
    <property type="entry name" value="WD_REPEATS_2"/>
    <property type="match status" value="2"/>
</dbReference>
<sequence>MRAEPFGLPSCLFFSSLQIGILKGSMETEGPGKTGEKTTTYSAPLCAVLYSKVFKQVVSGCVTGVVSVWEIVTGKRMMEFSVSRDQQMELTAMSLDEQERCLLTGSRDGTVKMWNYSTGESLLTFPNPDQLEISGIIHMNNVFYVTGWNKRITCYKFHKTKSVLLCNHWQTFHTEDILSVSKYQNQFLGTSSYNGDILFWNVNMLKPILKFNASQSPSPLLPKRVQRDGESLIEGQRTSNPCVEPKKWARKSSVHPLDHSTKTGSNTKLRQSLMSAPPVMRHPSTKESEEPELMKKQYSVGSIKLLKMYYERQSLLQETERTQGELQKREFQQSNASVEKIIFLQSRPRLPQTAALLSSCIDGYIYAWSIYGYGGLLGKFRVDSGGLGDVVVGAMATDENDCILVTGDSKGFIKIWDIDDYCTVTDGQSSKPSRTNKFQFLIPKLIQTNLEYNTPSDKKEIVDGQTISLAPPMLLANWKGHLDSVADILYVDSYELVISAGHDRDIKAWRLSGDAIGTFGLKVWSRLKDIQNLDDKELHKNLRKKSESTHASKKTYSGLPEEQDLAEALVYQRREEVALLALLNGKADTEAEAWAKLQKITLTSPWAGERSLKDIENTWHKWESKDKQVSKILGVAYKPKERLRSPGLLSTSVQYGLMKHQISPQIYQNLYFNELAPTHQPDFMMPKVIDQHGRLLRTVTHSVSKDLHPSKETASMHTNISSFSSLFSSVSGSGFLTRRFTPPGLQSSSASQRP</sequence>
<protein>
    <recommendedName>
        <fullName evidence="1">WD repeat-containing protein on Y chromosome</fullName>
    </recommendedName>
</protein>
<keyword evidence="6" id="KW-1185">Reference proteome</keyword>
<feature type="compositionally biased region" description="Polar residues" evidence="4">
    <location>
        <begin position="262"/>
        <end position="274"/>
    </location>
</feature>
<dbReference type="Gene3D" id="2.130.10.10">
    <property type="entry name" value="YVTN repeat-like/Quinoprotein amine dehydrogenase"/>
    <property type="match status" value="2"/>
</dbReference>
<evidence type="ECO:0000313" key="5">
    <source>
        <dbReference type="EMBL" id="KAF6329917.1"/>
    </source>
</evidence>
<dbReference type="PANTHER" id="PTHR44324:SF6">
    <property type="entry name" value="EF-HAND CALCIUM BINDING DOMAIN 8"/>
    <property type="match status" value="1"/>
</dbReference>
<dbReference type="VEuPathDB" id="HostDB:GeneID_118663073"/>
<evidence type="ECO:0000256" key="1">
    <source>
        <dbReference type="ARBA" id="ARBA00014901"/>
    </source>
</evidence>
<feature type="region of interest" description="Disordered" evidence="4">
    <location>
        <begin position="245"/>
        <end position="292"/>
    </location>
</feature>
<keyword evidence="2" id="KW-0677">Repeat</keyword>
<evidence type="ECO:0000256" key="3">
    <source>
        <dbReference type="PROSITE-ProRule" id="PRU00221"/>
    </source>
</evidence>
<evidence type="ECO:0000256" key="2">
    <source>
        <dbReference type="ARBA" id="ARBA00022737"/>
    </source>
</evidence>
<evidence type="ECO:0000313" key="6">
    <source>
        <dbReference type="Proteomes" id="UP000527355"/>
    </source>
</evidence>
<name>A0A7J7VXH4_MYOMY</name>
<dbReference type="PANTHER" id="PTHR44324">
    <property type="entry name" value="WD40 REPEAT DOMAIN 95"/>
    <property type="match status" value="1"/>
</dbReference>
<feature type="repeat" description="WD" evidence="3">
    <location>
        <begin position="83"/>
        <end position="124"/>
    </location>
</feature>
<accession>A0A7J7VXH4</accession>
<dbReference type="SUPFAM" id="SSF50978">
    <property type="entry name" value="WD40 repeat-like"/>
    <property type="match status" value="1"/>
</dbReference>